<dbReference type="GO" id="GO:0016020">
    <property type="term" value="C:membrane"/>
    <property type="evidence" value="ECO:0007669"/>
    <property type="project" value="UniProtKB-SubCell"/>
</dbReference>
<evidence type="ECO:0000256" key="1">
    <source>
        <dbReference type="ARBA" id="ARBA00004141"/>
    </source>
</evidence>
<keyword evidence="4 7" id="KW-0472">Membrane</keyword>
<evidence type="ECO:0000256" key="2">
    <source>
        <dbReference type="ARBA" id="ARBA00022692"/>
    </source>
</evidence>
<dbReference type="PROSITE" id="PS50216">
    <property type="entry name" value="DHHC"/>
    <property type="match status" value="1"/>
</dbReference>
<comment type="domain">
    <text evidence="7">The DHHC domain is required for palmitoyltransferase activity.</text>
</comment>
<evidence type="ECO:0000259" key="9">
    <source>
        <dbReference type="Pfam" id="PF01529"/>
    </source>
</evidence>
<feature type="transmembrane region" description="Helical" evidence="7">
    <location>
        <begin position="143"/>
        <end position="166"/>
    </location>
</feature>
<evidence type="ECO:0000256" key="3">
    <source>
        <dbReference type="ARBA" id="ARBA00022989"/>
    </source>
</evidence>
<comment type="catalytic activity">
    <reaction evidence="6">
        <text>L-cysteinyl-[protein] + hexadecanoyl-CoA = S-hexadecanoyl-L-cysteinyl-[protein] + CoA</text>
        <dbReference type="Rhea" id="RHEA:36683"/>
        <dbReference type="Rhea" id="RHEA-COMP:10131"/>
        <dbReference type="Rhea" id="RHEA-COMP:11032"/>
        <dbReference type="ChEBI" id="CHEBI:29950"/>
        <dbReference type="ChEBI" id="CHEBI:57287"/>
        <dbReference type="ChEBI" id="CHEBI:57379"/>
        <dbReference type="ChEBI" id="CHEBI:74151"/>
        <dbReference type="EC" id="2.3.1.225"/>
    </reaction>
    <physiologicalReaction direction="left-to-right" evidence="6">
        <dbReference type="Rhea" id="RHEA:36684"/>
    </physiologicalReaction>
</comment>
<feature type="compositionally biased region" description="Polar residues" evidence="8">
    <location>
        <begin position="426"/>
        <end position="440"/>
    </location>
</feature>
<keyword evidence="11" id="KW-1185">Reference proteome</keyword>
<feature type="region of interest" description="Disordered" evidence="8">
    <location>
        <begin position="415"/>
        <end position="490"/>
    </location>
</feature>
<keyword evidence="7" id="KW-0808">Transferase</keyword>
<protein>
    <recommendedName>
        <fullName evidence="7">Palmitoyltransferase</fullName>
        <ecNumber evidence="7">2.3.1.225</ecNumber>
    </recommendedName>
</protein>
<comment type="similarity">
    <text evidence="5">Belongs to the DHHC palmitoyltransferase family. ERF2/ZDHHC9 subfamily.</text>
</comment>
<evidence type="ECO:0000256" key="6">
    <source>
        <dbReference type="ARBA" id="ARBA00047790"/>
    </source>
</evidence>
<comment type="caution">
    <text evidence="10">The sequence shown here is derived from an EMBL/GenBank/DDBJ whole genome shotgun (WGS) entry which is preliminary data.</text>
</comment>
<feature type="transmembrane region" description="Helical" evidence="7">
    <location>
        <begin position="178"/>
        <end position="204"/>
    </location>
</feature>
<evidence type="ECO:0000256" key="8">
    <source>
        <dbReference type="SAM" id="MobiDB-lite"/>
    </source>
</evidence>
<proteinExistence type="inferred from homology"/>
<dbReference type="EMBL" id="CAJFCJ010000013">
    <property type="protein sequence ID" value="CAD5120978.1"/>
    <property type="molecule type" value="Genomic_DNA"/>
</dbReference>
<dbReference type="InterPro" id="IPR001594">
    <property type="entry name" value="Palmitoyltrfase_DHHC"/>
</dbReference>
<dbReference type="EC" id="2.3.1.225" evidence="7"/>
<keyword evidence="7" id="KW-0012">Acyltransferase</keyword>
<feature type="domain" description="Palmitoyltransferase DHHC" evidence="9">
    <location>
        <begin position="97"/>
        <end position="216"/>
    </location>
</feature>
<evidence type="ECO:0000256" key="7">
    <source>
        <dbReference type="RuleBase" id="RU079119"/>
    </source>
</evidence>
<evidence type="ECO:0000256" key="5">
    <source>
        <dbReference type="ARBA" id="ARBA00023463"/>
    </source>
</evidence>
<keyword evidence="3 7" id="KW-1133">Transmembrane helix</keyword>
<feature type="region of interest" description="Disordered" evidence="8">
    <location>
        <begin position="340"/>
        <end position="395"/>
    </location>
</feature>
<reference evidence="10 11" key="1">
    <citation type="submission" date="2020-08" db="EMBL/GenBank/DDBJ databases">
        <authorList>
            <person name="Hejnol A."/>
        </authorList>
    </citation>
    <scope>NUCLEOTIDE SEQUENCE [LARGE SCALE GENOMIC DNA]</scope>
</reference>
<sequence>MACKSLSRKLPAICAWLVLIGATSAFFSSLGKFLHDKHPAIPYYSAIITIYVIANFIAATFMDPGVYPKAHNDELRDDDIRAPLYKNAEILGVPVRMKWCTTCKFYRPPRCSHCSTCNCCIDTFDHHCPWVNNCVGRRNYRHFFMFLIALATHMINVFTLSLMYIVEHKDDLSTVNCVISIIVVVIVGLLAFPIFGLTGFHIVLVSRGRTTNEHVTGKYSSAENPFDKGCKRNCQYIFCSPLYPSVMKVRTKNPHLSAESSRIHYEVGPEDVNVYMEPNNGAPGKTVSGQAVYKQLQRSRESVLTGNKPIIKQKTNYKEAINHPPRSLNYANETASLNRRPYMDEGRPSKPIGLHRSTDKGSMTNFYEKAASNPPAPHTQPKPKLTSPYNESRPFVGESHLASDALYPTNQALITDKRKRKPIQEPINSLPASSQTAKSETNIRDIPNIPGTHKRPMSFAKAMDFPEGLAPPPLDDVPEAKYGSTYEISV</sequence>
<organism evidence="10 11">
    <name type="scientific">Dimorphilus gyrociliatus</name>
    <dbReference type="NCBI Taxonomy" id="2664684"/>
    <lineage>
        <taxon>Eukaryota</taxon>
        <taxon>Metazoa</taxon>
        <taxon>Spiralia</taxon>
        <taxon>Lophotrochozoa</taxon>
        <taxon>Annelida</taxon>
        <taxon>Polychaeta</taxon>
        <taxon>Polychaeta incertae sedis</taxon>
        <taxon>Dinophilidae</taxon>
        <taxon>Dimorphilus</taxon>
    </lineage>
</organism>
<dbReference type="AlphaFoldDB" id="A0A7I8VYJ6"/>
<feature type="transmembrane region" description="Helical" evidence="7">
    <location>
        <begin position="41"/>
        <end position="62"/>
    </location>
</feature>
<dbReference type="PANTHER" id="PTHR12349:SF2">
    <property type="entry name" value="PALMITOYLTRANSFERASE ZDHHC8"/>
    <property type="match status" value="1"/>
</dbReference>
<dbReference type="OrthoDB" id="4096362at2759"/>
<evidence type="ECO:0000256" key="4">
    <source>
        <dbReference type="ARBA" id="ARBA00023136"/>
    </source>
</evidence>
<keyword evidence="2 7" id="KW-0812">Transmembrane</keyword>
<comment type="subcellular location">
    <subcellularLocation>
        <location evidence="1">Membrane</location>
        <topology evidence="1">Multi-pass membrane protein</topology>
    </subcellularLocation>
</comment>
<evidence type="ECO:0000313" key="11">
    <source>
        <dbReference type="Proteomes" id="UP000549394"/>
    </source>
</evidence>
<dbReference type="Pfam" id="PF01529">
    <property type="entry name" value="DHHC"/>
    <property type="match status" value="1"/>
</dbReference>
<accession>A0A7I8VYJ6</accession>
<dbReference type="PANTHER" id="PTHR12349">
    <property type="entry name" value="ANKYRIN REPEAT AND LEM DOMAIN-CONTAINING PROTEIN 2"/>
    <property type="match status" value="1"/>
</dbReference>
<dbReference type="Proteomes" id="UP000549394">
    <property type="component" value="Unassembled WGS sequence"/>
</dbReference>
<dbReference type="GO" id="GO:0019706">
    <property type="term" value="F:protein-cysteine S-palmitoyltransferase activity"/>
    <property type="evidence" value="ECO:0007669"/>
    <property type="project" value="UniProtKB-EC"/>
</dbReference>
<name>A0A7I8VYJ6_9ANNE</name>
<gene>
    <name evidence="10" type="ORF">DGYR_LOCUS8984</name>
</gene>
<evidence type="ECO:0000313" key="10">
    <source>
        <dbReference type="EMBL" id="CAD5120978.1"/>
    </source>
</evidence>